<keyword evidence="3" id="KW-1185">Reference proteome</keyword>
<sequence>MRSSAVTLFLGWAVKDALAEAVTITKSCNTVWGITDCSGRLTFPTYSEPDFCGTATQCGIKINTEDRDVCEVVNEVMGDTSFVNNADVYCGCLPESAYYSESSFWKPMYNGFLGGSSTPNSINQLYRNERCVIDGDLTIKSDRAAVIQKDLANKDGWTVLRAPEYDLSMYRRLAEALAPCDESTCDAAKLRAFFSSYIGNAEGITDGELVRLLNSWLPLIESLKRRLTDINSASRIVQARLKSVSSKISQVKSKVCRGNACKATASANYLKKISTMLSATKNLQGISAAADRGLKNIPRMQQLTRAGLTYTTTAADGTYYVGLVDNYQLTTVRDAIKAFRVTDYFPRAVDDLRKAIAPCNDITGTTTRGRVVQTQINGVLAYNWSRSKTPARQVRDGFTSMQRTINSDLRVPVNNLIKSTQALHDLLDKFAFRKRKLEWKYGAASYQRWIDLAIKAPCEDPKTRTYVSNTFSEEYSWTAIKVCDLDPTKVIFPKYHIPYIKYRWVF</sequence>
<gene>
    <name evidence="2" type="ORF">FZEAL_2484</name>
</gene>
<dbReference type="AlphaFoldDB" id="A0A8H4UQQ6"/>
<evidence type="ECO:0000313" key="2">
    <source>
        <dbReference type="EMBL" id="KAF4981762.1"/>
    </source>
</evidence>
<evidence type="ECO:0000313" key="3">
    <source>
        <dbReference type="Proteomes" id="UP000635477"/>
    </source>
</evidence>
<organism evidence="2 3">
    <name type="scientific">Fusarium zealandicum</name>
    <dbReference type="NCBI Taxonomy" id="1053134"/>
    <lineage>
        <taxon>Eukaryota</taxon>
        <taxon>Fungi</taxon>
        <taxon>Dikarya</taxon>
        <taxon>Ascomycota</taxon>
        <taxon>Pezizomycotina</taxon>
        <taxon>Sordariomycetes</taxon>
        <taxon>Hypocreomycetidae</taxon>
        <taxon>Hypocreales</taxon>
        <taxon>Nectriaceae</taxon>
        <taxon>Fusarium</taxon>
        <taxon>Fusarium staphyleae species complex</taxon>
    </lineage>
</organism>
<dbReference type="Proteomes" id="UP000635477">
    <property type="component" value="Unassembled WGS sequence"/>
</dbReference>
<accession>A0A8H4UQQ6</accession>
<proteinExistence type="predicted"/>
<feature type="chain" id="PRO_5034401228" evidence="1">
    <location>
        <begin position="20"/>
        <end position="506"/>
    </location>
</feature>
<keyword evidence="1" id="KW-0732">Signal</keyword>
<name>A0A8H4UQQ6_9HYPO</name>
<protein>
    <submittedName>
        <fullName evidence="2">Uncharacterized protein</fullName>
    </submittedName>
</protein>
<comment type="caution">
    <text evidence="2">The sequence shown here is derived from an EMBL/GenBank/DDBJ whole genome shotgun (WGS) entry which is preliminary data.</text>
</comment>
<dbReference type="OrthoDB" id="5042680at2759"/>
<reference evidence="2" key="1">
    <citation type="journal article" date="2020" name="BMC Genomics">
        <title>Correction to: Identification and distribution of gene clusters required for synthesis of sphingolipid metabolism inhibitors in diverse species of the filamentous fungus Fusarium.</title>
        <authorList>
            <person name="Kim H.S."/>
            <person name="Lohmar J.M."/>
            <person name="Busman M."/>
            <person name="Brown D.W."/>
            <person name="Naumann T.A."/>
            <person name="Divon H.H."/>
            <person name="Lysoe E."/>
            <person name="Uhlig S."/>
            <person name="Proctor R.H."/>
        </authorList>
    </citation>
    <scope>NUCLEOTIDE SEQUENCE</scope>
    <source>
        <strain evidence="2">NRRL 22465</strain>
    </source>
</reference>
<feature type="signal peptide" evidence="1">
    <location>
        <begin position="1"/>
        <end position="19"/>
    </location>
</feature>
<evidence type="ECO:0000256" key="1">
    <source>
        <dbReference type="SAM" id="SignalP"/>
    </source>
</evidence>
<reference evidence="2" key="2">
    <citation type="submission" date="2020-05" db="EMBL/GenBank/DDBJ databases">
        <authorList>
            <person name="Kim H.-S."/>
            <person name="Proctor R.H."/>
            <person name="Brown D.W."/>
        </authorList>
    </citation>
    <scope>NUCLEOTIDE SEQUENCE</scope>
    <source>
        <strain evidence="2">NRRL 22465</strain>
    </source>
</reference>
<dbReference type="EMBL" id="JABEYC010000151">
    <property type="protein sequence ID" value="KAF4981762.1"/>
    <property type="molecule type" value="Genomic_DNA"/>
</dbReference>